<keyword evidence="6 12" id="KW-0653">Protein transport</keyword>
<keyword evidence="9 12" id="KW-0811">Translocation</keyword>
<reference evidence="14" key="1">
    <citation type="submission" date="2014-08" db="EMBL/GenBank/DDBJ databases">
        <authorList>
            <person name="Sharma Rahul"/>
            <person name="Thines Marco"/>
        </authorList>
    </citation>
    <scope>NUCLEOTIDE SEQUENCE</scope>
</reference>
<comment type="function">
    <text evidence="12">Component of the PAM complex, a complex required for the translocation of transit peptide-containing proteins from the inner membrane into the mitochondrial matrix in an ATP-dependent manner.</text>
</comment>
<keyword evidence="7" id="KW-0809">Transit peptide</keyword>
<evidence type="ECO:0000256" key="2">
    <source>
        <dbReference type="ARBA" id="ARBA00006837"/>
    </source>
</evidence>
<keyword evidence="10 12" id="KW-0496">Mitochondrion</keyword>
<comment type="subunit">
    <text evidence="12">Component of the PAM complex.</text>
</comment>
<evidence type="ECO:0000313" key="14">
    <source>
        <dbReference type="EMBL" id="CED84075.1"/>
    </source>
</evidence>
<dbReference type="InterPro" id="IPR013875">
    <property type="entry name" value="Pam17"/>
</dbReference>
<dbReference type="GO" id="GO:0030150">
    <property type="term" value="P:protein import into mitochondrial matrix"/>
    <property type="evidence" value="ECO:0007669"/>
    <property type="project" value="UniProtKB-UniRule"/>
</dbReference>
<evidence type="ECO:0000256" key="5">
    <source>
        <dbReference type="ARBA" id="ARBA00022792"/>
    </source>
</evidence>
<feature type="region of interest" description="Disordered" evidence="13">
    <location>
        <begin position="50"/>
        <end position="78"/>
    </location>
</feature>
<evidence type="ECO:0000256" key="7">
    <source>
        <dbReference type="ARBA" id="ARBA00022946"/>
    </source>
</evidence>
<comment type="subcellular location">
    <subcellularLocation>
        <location evidence="1 12">Mitochondrion inner membrane</location>
        <topology evidence="1 12">Multi-pass membrane protein</topology>
    </subcellularLocation>
</comment>
<keyword evidence="5 12" id="KW-0999">Mitochondrion inner membrane</keyword>
<feature type="compositionally biased region" description="Low complexity" evidence="13">
    <location>
        <begin position="52"/>
        <end position="78"/>
    </location>
</feature>
<accession>A0A0F7SU31</accession>
<evidence type="ECO:0000256" key="8">
    <source>
        <dbReference type="ARBA" id="ARBA00022989"/>
    </source>
</evidence>
<keyword evidence="3 12" id="KW-0813">Transport</keyword>
<feature type="transmembrane region" description="Helical" evidence="12">
    <location>
        <begin position="99"/>
        <end position="120"/>
    </location>
</feature>
<keyword evidence="4 12" id="KW-0812">Transmembrane</keyword>
<evidence type="ECO:0000256" key="6">
    <source>
        <dbReference type="ARBA" id="ARBA00022927"/>
    </source>
</evidence>
<evidence type="ECO:0000256" key="13">
    <source>
        <dbReference type="SAM" id="MobiDB-lite"/>
    </source>
</evidence>
<proteinExistence type="inferred from homology"/>
<comment type="similarity">
    <text evidence="2 12">Belongs to the PAM17 family.</text>
</comment>
<dbReference type="EMBL" id="LN483157">
    <property type="protein sequence ID" value="CED84075.1"/>
    <property type="molecule type" value="Genomic_DNA"/>
</dbReference>
<feature type="transmembrane region" description="Helical" evidence="12">
    <location>
        <begin position="140"/>
        <end position="166"/>
    </location>
</feature>
<evidence type="ECO:0000256" key="9">
    <source>
        <dbReference type="ARBA" id="ARBA00023010"/>
    </source>
</evidence>
<evidence type="ECO:0000256" key="10">
    <source>
        <dbReference type="ARBA" id="ARBA00023128"/>
    </source>
</evidence>
<keyword evidence="11 12" id="KW-0472">Membrane</keyword>
<organism evidence="14">
    <name type="scientific">Phaffia rhodozyma</name>
    <name type="common">Yeast</name>
    <name type="synonym">Xanthophyllomyces dendrorhous</name>
    <dbReference type="NCBI Taxonomy" id="264483"/>
    <lineage>
        <taxon>Eukaryota</taxon>
        <taxon>Fungi</taxon>
        <taxon>Dikarya</taxon>
        <taxon>Basidiomycota</taxon>
        <taxon>Agaricomycotina</taxon>
        <taxon>Tremellomycetes</taxon>
        <taxon>Cystofilobasidiales</taxon>
        <taxon>Mrakiaceae</taxon>
        <taxon>Phaffia</taxon>
    </lineage>
</organism>
<dbReference type="PANTHER" id="PTHR28021:SF1">
    <property type="entry name" value="PRESEQUENCE TRANSLOCATED-ASSOCIATED MOTOR SUBUNIT PAM17, MITOCHONDRIAL"/>
    <property type="match status" value="1"/>
</dbReference>
<evidence type="ECO:0000256" key="4">
    <source>
        <dbReference type="ARBA" id="ARBA00022692"/>
    </source>
</evidence>
<dbReference type="PANTHER" id="PTHR28021">
    <property type="entry name" value="PRESEQUENCE TRANSLOCATED-ASSOCIATED MOTOR SUBUNIT PAM17, MITOCHONDRIAL"/>
    <property type="match status" value="1"/>
</dbReference>
<dbReference type="AlphaFoldDB" id="A0A0F7SU31"/>
<name>A0A0F7SU31_PHARH</name>
<evidence type="ECO:0000256" key="3">
    <source>
        <dbReference type="ARBA" id="ARBA00022448"/>
    </source>
</evidence>
<keyword evidence="8 12" id="KW-1133">Transmembrane helix</keyword>
<evidence type="ECO:0000256" key="12">
    <source>
        <dbReference type="RuleBase" id="RU367146"/>
    </source>
</evidence>
<evidence type="ECO:0000256" key="11">
    <source>
        <dbReference type="ARBA" id="ARBA00023136"/>
    </source>
</evidence>
<dbReference type="Pfam" id="PF08566">
    <property type="entry name" value="Pam17"/>
    <property type="match status" value="1"/>
</dbReference>
<dbReference type="GO" id="GO:0001405">
    <property type="term" value="C:PAM complex, Tim23 associated import motor"/>
    <property type="evidence" value="ECO:0007669"/>
    <property type="project" value="UniProtKB-UniRule"/>
</dbReference>
<sequence length="238" mass="25964">MSPAPVFLNRTLLRSATLSSRAPLSLASALSRPLGRSFAALPPPTGTKPVITPVSASSTLPTSSSASATASPSVSSSSRAASDTLNWEQYLQKRRSKKWLETLCALPTTFTGMTIGVSYFANTELDPTASIAGFEPVYVYMAATFASAFGGFLLGTPLGGFIWRVYNRRYASAIERMDRKFFDHIAKHRADPTIQSVNAAAHPIPDYYGEKIYSLSGYRKWLRAQAKYKRKAHVDQVV</sequence>
<evidence type="ECO:0000256" key="1">
    <source>
        <dbReference type="ARBA" id="ARBA00004448"/>
    </source>
</evidence>
<protein>
    <recommendedName>
        <fullName evidence="12">Presequence translocated-associated motor subunit PAM17</fullName>
    </recommendedName>
</protein>